<dbReference type="PANTHER" id="PTHR45807:SF5">
    <property type="entry name" value="TYROSINE-PROTEIN KINASE JAK1"/>
    <property type="match status" value="1"/>
</dbReference>
<organism evidence="22 23">
    <name type="scientific">Canis lupus dingo</name>
    <name type="common">dingo</name>
    <dbReference type="NCBI Taxonomy" id="286419"/>
    <lineage>
        <taxon>Eukaryota</taxon>
        <taxon>Metazoa</taxon>
        <taxon>Chordata</taxon>
        <taxon>Craniata</taxon>
        <taxon>Vertebrata</taxon>
        <taxon>Euteleostomi</taxon>
        <taxon>Mammalia</taxon>
        <taxon>Eutheria</taxon>
        <taxon>Laurasiatheria</taxon>
        <taxon>Carnivora</taxon>
        <taxon>Caniformia</taxon>
        <taxon>Canidae</taxon>
        <taxon>Canis</taxon>
    </lineage>
</organism>
<keyword evidence="5" id="KW-0479">Metal-binding</keyword>
<evidence type="ECO:0000256" key="6">
    <source>
        <dbReference type="ARBA" id="ARBA00022737"/>
    </source>
</evidence>
<evidence type="ECO:0000256" key="12">
    <source>
        <dbReference type="ARBA" id="ARBA00023136"/>
    </source>
</evidence>
<keyword evidence="19" id="KW-1133">Transmembrane helix</keyword>
<dbReference type="InterPro" id="IPR001245">
    <property type="entry name" value="Ser-Thr/Tyr_kinase_cat_dom"/>
</dbReference>
<sequence>MAFCAKMRSSKKTEVNLEAPEPGVEVLFYLSDREPLRLGSGEYTAEELCIRAAQECCISPLCHNLFALYDENTKLWYAPNRTITVDDKTSLRLHYRMRFYFTNWHGTNDNEQSVWRHSPKKQKNGYEKKKVPDATPLLDASSLEYLFAQVRRLGPRETRVPGKGKASQSSDSLEQLNLLVNECLGMAVLAISHYAMMKKMQLPELPKDISYKRYIPETLNKSIRQRNLLTRMRINNVFKDFLKEFNNKTICDSSVSTHDLKVKYLATLETLTKHYGAEIFETSMLLISSENEMNWFHPNDSGNILYYEVMVTGNLGIQWRQKPNVVPVEKEKNKLKRKKLENKHKKDEEKNKIREEWNNFSYFPEITHIVIKESVVSINKQDNKKMELKLSSHEEALSFVSLVDGYFRLTADAHHYLCTDVAPPLIVHNIQNGCHGPIWLVLAPFRLPLMLGGQKQFKNFQIEVQKGRYSLHGSDRSFPSLGDLMSHLKKQILLRDSFVLALPLLVLCVPIGALVLGSALMSLQLQREVTPNSSSFLFQGEHLGRGTRTHIYSGTLVDYKDDEGTSEEKRIKVILKVLDPSHRDISLAFFEAASMMRQVSHKHIVYLYGVCVRDVENIMVEEFVEGGPLDLFMHRRSDVLTTPWKFKVAKQLASALSYLEDKDLVHGNVCTKNLLLAREGIDSECGPFIKLSDPGIPITVLSRQECIERIPWIAPECVEDSKNLSVAADKWSFGTTLWEICYNGEIPLKDKTLIEKERFYESRCRPVTPSCKELADLMTRCMNYDPNQRPFFRAIMRDINKLEEQSKTLLCSIVRTASPATEVDPTHFEKRFLKRIRDLGEGHFGKVELCRYDPEGDNTGEQVAVKSLKPESGGNHIADLKKEIEILRNLYHENIVKYKGICTEDGNGIKLIMEFLPSGSLKEYLPKNKNKINLKQQLKYAVQICKGMDYLGSRQYVHRDLAARNVLVESEHQVKIGDFGLTKAIETDKEYYTVKDDRDSPVFWYAPECLIQCKFYIASDVWSFGVTLHELLTYCDSDSSPMALFLKMIGPTHGQMTVTRLVNTLKEGKRLPCPPHCPEEVYQLMRKCWEFQPSNRTTFQNLIEGFEALLK</sequence>
<dbReference type="PANTHER" id="PTHR45807">
    <property type="entry name" value="TYROSINE-PROTEIN KINASE HOPSCOTCH"/>
    <property type="match status" value="1"/>
</dbReference>
<dbReference type="SUPFAM" id="SSF56112">
    <property type="entry name" value="Protein kinase-like (PK-like)"/>
    <property type="match status" value="2"/>
</dbReference>
<dbReference type="InterPro" id="IPR020635">
    <property type="entry name" value="Tyr_kinase_cat_dom"/>
</dbReference>
<dbReference type="Ensembl" id="ENSCAFT00020029947.1">
    <property type="protein sequence ID" value="ENSCAFP00020025923.1"/>
    <property type="gene ID" value="ENSCAFG00020018270.1"/>
</dbReference>
<dbReference type="Pfam" id="PF18379">
    <property type="entry name" value="FERM_F1"/>
    <property type="match status" value="1"/>
</dbReference>
<dbReference type="GO" id="GO:0004715">
    <property type="term" value="F:non-membrane spanning protein tyrosine kinase activity"/>
    <property type="evidence" value="ECO:0007669"/>
    <property type="project" value="UniProtKB-UniRule"/>
</dbReference>
<dbReference type="InterPro" id="IPR000299">
    <property type="entry name" value="FERM_domain"/>
</dbReference>
<dbReference type="Pfam" id="PF07714">
    <property type="entry name" value="PK_Tyr_Ser-Thr"/>
    <property type="match status" value="2"/>
</dbReference>
<dbReference type="GO" id="GO:0030154">
    <property type="term" value="P:cell differentiation"/>
    <property type="evidence" value="ECO:0007669"/>
    <property type="project" value="TreeGrafter"/>
</dbReference>
<dbReference type="FunFam" id="3.30.200.20:FF:000135">
    <property type="entry name" value="Tyrosine-protein kinase"/>
    <property type="match status" value="1"/>
</dbReference>
<dbReference type="PRINTS" id="PR01823">
    <property type="entry name" value="JANUSKINASE"/>
</dbReference>
<feature type="domain" description="Protein kinase" evidence="20">
    <location>
        <begin position="833"/>
        <end position="1110"/>
    </location>
</feature>
<comment type="catalytic activity">
    <reaction evidence="14 15">
        <text>L-tyrosyl-[protein] + ATP = O-phospho-L-tyrosyl-[protein] + ADP + H(+)</text>
        <dbReference type="Rhea" id="RHEA:10596"/>
        <dbReference type="Rhea" id="RHEA-COMP:10136"/>
        <dbReference type="Rhea" id="RHEA-COMP:20101"/>
        <dbReference type="ChEBI" id="CHEBI:15378"/>
        <dbReference type="ChEBI" id="CHEBI:30616"/>
        <dbReference type="ChEBI" id="CHEBI:46858"/>
        <dbReference type="ChEBI" id="CHEBI:61978"/>
        <dbReference type="ChEBI" id="CHEBI:456216"/>
        <dbReference type="EC" id="2.7.10.2"/>
    </reaction>
</comment>
<keyword evidence="23" id="KW-1185">Reference proteome</keyword>
<feature type="binding site" evidence="17 18">
    <location>
        <position position="866"/>
    </location>
    <ligand>
        <name>ATP</name>
        <dbReference type="ChEBI" id="CHEBI:30616"/>
    </ligand>
</feature>
<dbReference type="PROSITE" id="PS00107">
    <property type="entry name" value="PROTEIN_KINASE_ATP"/>
    <property type="match status" value="1"/>
</dbReference>
<dbReference type="PROSITE" id="PS50057">
    <property type="entry name" value="FERM_3"/>
    <property type="match status" value="1"/>
</dbReference>
<dbReference type="InterPro" id="IPR017441">
    <property type="entry name" value="Protein_kinase_ATP_BS"/>
</dbReference>
<dbReference type="SUPFAM" id="SSF50729">
    <property type="entry name" value="PH domain-like"/>
    <property type="match status" value="1"/>
</dbReference>
<dbReference type="PRINTS" id="PR00109">
    <property type="entry name" value="TYRKINASE"/>
</dbReference>
<dbReference type="EC" id="2.7.10.2" evidence="15"/>
<dbReference type="GeneTree" id="ENSGT00940000157092"/>
<dbReference type="SMART" id="SM00219">
    <property type="entry name" value="TyrKc"/>
    <property type="match status" value="2"/>
</dbReference>
<evidence type="ECO:0000256" key="14">
    <source>
        <dbReference type="ARBA" id="ARBA00051245"/>
    </source>
</evidence>
<dbReference type="InterPro" id="IPR051286">
    <property type="entry name" value="JAK"/>
</dbReference>
<dbReference type="GO" id="GO:0012505">
    <property type="term" value="C:endomembrane system"/>
    <property type="evidence" value="ECO:0007669"/>
    <property type="project" value="UniProtKB-SubCell"/>
</dbReference>
<dbReference type="GO" id="GO:0019221">
    <property type="term" value="P:cytokine-mediated signaling pathway"/>
    <property type="evidence" value="ECO:0007669"/>
    <property type="project" value="UniProtKB-ARBA"/>
</dbReference>
<dbReference type="PRINTS" id="PR01824">
    <property type="entry name" value="JANUSKINASE1"/>
</dbReference>
<dbReference type="PROSITE" id="PS00109">
    <property type="entry name" value="PROTEIN_KINASE_TYR"/>
    <property type="match status" value="1"/>
</dbReference>
<evidence type="ECO:0000256" key="11">
    <source>
        <dbReference type="ARBA" id="ARBA00022999"/>
    </source>
</evidence>
<evidence type="ECO:0000259" key="21">
    <source>
        <dbReference type="PROSITE" id="PS50057"/>
    </source>
</evidence>
<evidence type="ECO:0000256" key="13">
    <source>
        <dbReference type="ARBA" id="ARBA00023137"/>
    </source>
</evidence>
<evidence type="ECO:0000256" key="7">
    <source>
        <dbReference type="ARBA" id="ARBA00022741"/>
    </source>
</evidence>
<dbReference type="SMART" id="SM00295">
    <property type="entry name" value="B41"/>
    <property type="match status" value="1"/>
</dbReference>
<evidence type="ECO:0000256" key="3">
    <source>
        <dbReference type="ARBA" id="ARBA00022553"/>
    </source>
</evidence>
<proteinExistence type="inferred from homology"/>
<dbReference type="GO" id="GO:0005524">
    <property type="term" value="F:ATP binding"/>
    <property type="evidence" value="ECO:0007669"/>
    <property type="project" value="UniProtKB-UniRule"/>
</dbReference>
<dbReference type="InterPro" id="IPR041046">
    <property type="entry name" value="FERM_F2"/>
</dbReference>
<evidence type="ECO:0000313" key="23">
    <source>
        <dbReference type="Proteomes" id="UP000694391"/>
    </source>
</evidence>
<keyword evidence="19" id="KW-0812">Transmembrane</keyword>
<dbReference type="FunFam" id="3.30.200.20:FF:000293">
    <property type="entry name" value="Tyrosine-protein kinase"/>
    <property type="match status" value="1"/>
</dbReference>
<dbReference type="PROSITE" id="PS50011">
    <property type="entry name" value="PROTEIN_KINASE_DOM"/>
    <property type="match status" value="2"/>
</dbReference>
<dbReference type="CDD" id="cd13332">
    <property type="entry name" value="FERM_C_JAK1"/>
    <property type="match status" value="1"/>
</dbReference>
<dbReference type="InterPro" id="IPR000719">
    <property type="entry name" value="Prot_kinase_dom"/>
</dbReference>
<dbReference type="GO" id="GO:0016020">
    <property type="term" value="C:membrane"/>
    <property type="evidence" value="ECO:0007669"/>
    <property type="project" value="InterPro"/>
</dbReference>
<evidence type="ECO:0000256" key="5">
    <source>
        <dbReference type="ARBA" id="ARBA00022723"/>
    </source>
</evidence>
<feature type="domain" description="Protein kinase" evidence="20">
    <location>
        <begin position="537"/>
        <end position="810"/>
    </location>
</feature>
<keyword evidence="7 15" id="KW-0547">Nucleotide-binding</keyword>
<evidence type="ECO:0000256" key="8">
    <source>
        <dbReference type="ARBA" id="ARBA00022777"/>
    </source>
</evidence>
<dbReference type="Gene3D" id="3.30.200.20">
    <property type="entry name" value="Phosphorylase Kinase, domain 1"/>
    <property type="match status" value="2"/>
</dbReference>
<evidence type="ECO:0000256" key="10">
    <source>
        <dbReference type="ARBA" id="ARBA00022842"/>
    </source>
</evidence>
<comment type="similarity">
    <text evidence="15">Belongs to the protein kinase superfamily. Tyr protein kinase family. JAK subfamily.</text>
</comment>
<dbReference type="CDD" id="cd05077">
    <property type="entry name" value="PTK_Jak1_rpt1"/>
    <property type="match status" value="1"/>
</dbReference>
<evidence type="ECO:0000256" key="18">
    <source>
        <dbReference type="PROSITE-ProRule" id="PRU10141"/>
    </source>
</evidence>
<dbReference type="GO" id="GO:0060397">
    <property type="term" value="P:growth hormone receptor signaling pathway via JAK-STAT"/>
    <property type="evidence" value="ECO:0007669"/>
    <property type="project" value="TreeGrafter"/>
</dbReference>
<feature type="binding site" evidence="17">
    <location>
        <begin position="839"/>
        <end position="847"/>
    </location>
    <ligand>
        <name>ATP</name>
        <dbReference type="ChEBI" id="CHEBI:30616"/>
    </ligand>
</feature>
<keyword evidence="3" id="KW-0597">Phosphoprotein</keyword>
<dbReference type="InterPro" id="IPR019748">
    <property type="entry name" value="FERM_central"/>
</dbReference>
<dbReference type="InterPro" id="IPR020776">
    <property type="entry name" value="Tyr_kinase_non-rcpt_Jak1"/>
</dbReference>
<dbReference type="InterPro" id="IPR019749">
    <property type="entry name" value="Band_41_domain"/>
</dbReference>
<dbReference type="GO" id="GO:0035556">
    <property type="term" value="P:intracellular signal transduction"/>
    <property type="evidence" value="ECO:0007669"/>
    <property type="project" value="InterPro"/>
</dbReference>
<dbReference type="GO" id="GO:0005131">
    <property type="term" value="F:growth hormone receptor binding"/>
    <property type="evidence" value="ECO:0007669"/>
    <property type="project" value="TreeGrafter"/>
</dbReference>
<keyword evidence="8 15" id="KW-0418">Kinase</keyword>
<evidence type="ECO:0000256" key="15">
    <source>
        <dbReference type="PIRNR" id="PIRNR000636"/>
    </source>
</evidence>
<dbReference type="InterPro" id="IPR041381">
    <property type="entry name" value="JAK1-3/TYK2_PHL_dom"/>
</dbReference>
<dbReference type="GO" id="GO:0005829">
    <property type="term" value="C:cytosol"/>
    <property type="evidence" value="ECO:0007669"/>
    <property type="project" value="TreeGrafter"/>
</dbReference>
<reference evidence="22" key="1">
    <citation type="submission" date="2025-08" db="UniProtKB">
        <authorList>
            <consortium name="Ensembl"/>
        </authorList>
    </citation>
    <scope>IDENTIFICATION</scope>
</reference>
<dbReference type="InterPro" id="IPR041155">
    <property type="entry name" value="FERM_F1"/>
</dbReference>
<dbReference type="InterPro" id="IPR011009">
    <property type="entry name" value="Kinase-like_dom_sf"/>
</dbReference>
<dbReference type="Gene3D" id="1.10.510.10">
    <property type="entry name" value="Transferase(Phosphotransferase) domain 1"/>
    <property type="match status" value="2"/>
</dbReference>
<dbReference type="AlphaFoldDB" id="A0A8C0L2H9"/>
<dbReference type="Pfam" id="PF21990">
    <property type="entry name" value="SH2_1"/>
    <property type="match status" value="1"/>
</dbReference>
<dbReference type="CDD" id="cd14473">
    <property type="entry name" value="FERM_B-lobe"/>
    <property type="match status" value="1"/>
</dbReference>
<feature type="active site" description="Proton acceptor" evidence="16">
    <location>
        <position position="960"/>
    </location>
</feature>
<keyword evidence="13 15" id="KW-0829">Tyrosine-protein kinase</keyword>
<evidence type="ECO:0000313" key="22">
    <source>
        <dbReference type="Ensembl" id="ENSCAFP00020025923.1"/>
    </source>
</evidence>
<evidence type="ECO:0000256" key="16">
    <source>
        <dbReference type="PIRSR" id="PIRSR000636-1"/>
    </source>
</evidence>
<evidence type="ECO:0000256" key="4">
    <source>
        <dbReference type="ARBA" id="ARBA00022679"/>
    </source>
</evidence>
<keyword evidence="11" id="KW-0727">SH2 domain</keyword>
<evidence type="ECO:0000259" key="20">
    <source>
        <dbReference type="PROSITE" id="PS50011"/>
    </source>
</evidence>
<name>A0A8C0L2H9_CANLU</name>
<keyword evidence="6" id="KW-0677">Repeat</keyword>
<dbReference type="Proteomes" id="UP000694391">
    <property type="component" value="Unplaced"/>
</dbReference>
<dbReference type="InterPro" id="IPR016251">
    <property type="entry name" value="Tyr_kinase_non-rcpt_Jak/Tyk2"/>
</dbReference>
<dbReference type="GO" id="GO:0007259">
    <property type="term" value="P:cell surface receptor signaling pathway via JAK-STAT"/>
    <property type="evidence" value="ECO:0007669"/>
    <property type="project" value="TreeGrafter"/>
</dbReference>
<dbReference type="GO" id="GO:0046872">
    <property type="term" value="F:metal ion binding"/>
    <property type="evidence" value="ECO:0007669"/>
    <property type="project" value="UniProtKB-KW"/>
</dbReference>
<reference evidence="22" key="2">
    <citation type="submission" date="2025-09" db="UniProtKB">
        <authorList>
            <consortium name="Ensembl"/>
        </authorList>
    </citation>
    <scope>IDENTIFICATION</scope>
</reference>
<dbReference type="GO" id="GO:0005856">
    <property type="term" value="C:cytoskeleton"/>
    <property type="evidence" value="ECO:0007669"/>
    <property type="project" value="UniProtKB-UniRule"/>
</dbReference>
<dbReference type="Pfam" id="PF18377">
    <property type="entry name" value="FERM_F2"/>
    <property type="match status" value="1"/>
</dbReference>
<dbReference type="SUPFAM" id="SSF47031">
    <property type="entry name" value="Second domain of FERM"/>
    <property type="match status" value="1"/>
</dbReference>
<evidence type="ECO:0000256" key="9">
    <source>
        <dbReference type="ARBA" id="ARBA00022840"/>
    </source>
</evidence>
<keyword evidence="10" id="KW-0460">Magnesium</keyword>
<dbReference type="Pfam" id="PF17887">
    <property type="entry name" value="Jak1_Phl"/>
    <property type="match status" value="1"/>
</dbReference>
<dbReference type="PIRSF" id="PIRSF000636">
    <property type="entry name" value="TyrPK_Jak"/>
    <property type="match status" value="1"/>
</dbReference>
<dbReference type="InterPro" id="IPR008266">
    <property type="entry name" value="Tyr_kinase_AS"/>
</dbReference>
<protein>
    <recommendedName>
        <fullName evidence="15">Tyrosine-protein kinase</fullName>
        <ecNumber evidence="15">2.7.10.2</ecNumber>
    </recommendedName>
</protein>
<evidence type="ECO:0000256" key="17">
    <source>
        <dbReference type="PIRSR" id="PIRSR000636-2"/>
    </source>
</evidence>
<dbReference type="InterPro" id="IPR035963">
    <property type="entry name" value="FERM_2"/>
</dbReference>
<evidence type="ECO:0000256" key="19">
    <source>
        <dbReference type="SAM" id="Phobius"/>
    </source>
</evidence>
<keyword evidence="9 15" id="KW-0067">ATP-binding</keyword>
<dbReference type="InterPro" id="IPR000980">
    <property type="entry name" value="SH2"/>
</dbReference>
<feature type="domain" description="FERM" evidence="21">
    <location>
        <begin position="22"/>
        <end position="414"/>
    </location>
</feature>
<evidence type="ECO:0000256" key="2">
    <source>
        <dbReference type="ARBA" id="ARBA00004184"/>
    </source>
</evidence>
<accession>A0A8C0L2H9</accession>
<comment type="subcellular location">
    <subcellularLocation>
        <location evidence="2">Endomembrane system</location>
        <topology evidence="2">Peripheral membrane protein</topology>
    </subcellularLocation>
</comment>
<keyword evidence="12 19" id="KW-0472">Membrane</keyword>
<evidence type="ECO:0000256" key="1">
    <source>
        <dbReference type="ARBA" id="ARBA00001946"/>
    </source>
</evidence>
<feature type="transmembrane region" description="Helical" evidence="19">
    <location>
        <begin position="498"/>
        <end position="523"/>
    </location>
</feature>
<dbReference type="FunFam" id="1.10.510.10:FF:000110">
    <property type="entry name" value="Tyrosine-protein kinase"/>
    <property type="match status" value="1"/>
</dbReference>
<dbReference type="CDD" id="cd05079">
    <property type="entry name" value="PTKc_Jak1_rpt2"/>
    <property type="match status" value="1"/>
</dbReference>
<dbReference type="FunFam" id="1.10.510.10:FF:000114">
    <property type="entry name" value="Tyrosine-protein kinase JAK2"/>
    <property type="match status" value="1"/>
</dbReference>
<keyword evidence="4 15" id="KW-0808">Transferase</keyword>
<comment type="cofactor">
    <cofactor evidence="1">
        <name>Mg(2+)</name>
        <dbReference type="ChEBI" id="CHEBI:18420"/>
    </cofactor>
</comment>